<organism evidence="2 3">
    <name type="scientific">Drosophila navojoa</name>
    <name type="common">Fruit fly</name>
    <dbReference type="NCBI Taxonomy" id="7232"/>
    <lineage>
        <taxon>Eukaryota</taxon>
        <taxon>Metazoa</taxon>
        <taxon>Ecdysozoa</taxon>
        <taxon>Arthropoda</taxon>
        <taxon>Hexapoda</taxon>
        <taxon>Insecta</taxon>
        <taxon>Pterygota</taxon>
        <taxon>Neoptera</taxon>
        <taxon>Endopterygota</taxon>
        <taxon>Diptera</taxon>
        <taxon>Brachycera</taxon>
        <taxon>Muscomorpha</taxon>
        <taxon>Ephydroidea</taxon>
        <taxon>Drosophilidae</taxon>
        <taxon>Drosophila</taxon>
    </lineage>
</organism>
<feature type="region of interest" description="Disordered" evidence="1">
    <location>
        <begin position="1"/>
        <end position="32"/>
    </location>
</feature>
<evidence type="ECO:0000313" key="3">
    <source>
        <dbReference type="Proteomes" id="UP000295192"/>
    </source>
</evidence>
<feature type="compositionally biased region" description="Basic residues" evidence="1">
    <location>
        <begin position="20"/>
        <end position="30"/>
    </location>
</feature>
<evidence type="ECO:0008006" key="4">
    <source>
        <dbReference type="Google" id="ProtNLM"/>
    </source>
</evidence>
<name>A0A484B977_DRONA</name>
<dbReference type="OrthoDB" id="7675944at2759"/>
<protein>
    <recommendedName>
        <fullName evidence="4">HMG box domain-containing protein</fullName>
    </recommendedName>
</protein>
<dbReference type="Pfam" id="PF06382">
    <property type="entry name" value="Protamine_like"/>
    <property type="match status" value="1"/>
</dbReference>
<dbReference type="EMBL" id="LSRL02000083">
    <property type="protein sequence ID" value="TDG45204.1"/>
    <property type="molecule type" value="Genomic_DNA"/>
</dbReference>
<dbReference type="InterPro" id="IPR024460">
    <property type="entry name" value="Protamine-like"/>
</dbReference>
<dbReference type="GO" id="GO:0035092">
    <property type="term" value="P:sperm DNA condensation"/>
    <property type="evidence" value="ECO:0007669"/>
    <property type="project" value="InterPro"/>
</dbReference>
<reference evidence="2 3" key="1">
    <citation type="journal article" date="2019" name="J. Hered.">
        <title>An Improved Genome Assembly for Drosophila navojoa, the Basal Species in the mojavensis Cluster.</title>
        <authorList>
            <person name="Vanderlinde T."/>
            <person name="Dupim E.G."/>
            <person name="Nazario-Yepiz N.O."/>
            <person name="Carvalho A.B."/>
        </authorList>
    </citation>
    <scope>NUCLEOTIDE SEQUENCE [LARGE SCALE GENOMIC DNA]</scope>
    <source>
        <strain evidence="2">Navoj_Jal97</strain>
        <tissue evidence="2">Whole organism</tissue>
    </source>
</reference>
<proteinExistence type="predicted"/>
<comment type="caution">
    <text evidence="2">The sequence shown here is derived from an EMBL/GenBank/DDBJ whole genome shotgun (WGS) entry which is preliminary data.</text>
</comment>
<dbReference type="Proteomes" id="UP000295192">
    <property type="component" value="Unassembled WGS sequence"/>
</dbReference>
<evidence type="ECO:0000256" key="1">
    <source>
        <dbReference type="SAM" id="MobiDB-lite"/>
    </source>
</evidence>
<keyword evidence="3" id="KW-1185">Reference proteome</keyword>
<evidence type="ECO:0000313" key="2">
    <source>
        <dbReference type="EMBL" id="TDG45204.1"/>
    </source>
</evidence>
<accession>A0A484B977</accession>
<gene>
    <name evidence="2" type="ORF">AWZ03_008359</name>
</gene>
<dbReference type="AlphaFoldDB" id="A0A484B977"/>
<sequence length="85" mass="10093">MHDPNAGKAPRYAKCANKQSAKRKKPKKWIKPGPVTNNAYLNFVRTVRRKYCGLQPKQLAYEISAIEREKRQSNYQKLRRTHYHH</sequence>